<dbReference type="GeneID" id="20084593"/>
<organism evidence="1">
    <name type="scientific">Aphanomyces invadans</name>
    <dbReference type="NCBI Taxonomy" id="157072"/>
    <lineage>
        <taxon>Eukaryota</taxon>
        <taxon>Sar</taxon>
        <taxon>Stramenopiles</taxon>
        <taxon>Oomycota</taxon>
        <taxon>Saprolegniomycetes</taxon>
        <taxon>Saprolegniales</taxon>
        <taxon>Verrucalvaceae</taxon>
        <taxon>Aphanomyces</taxon>
    </lineage>
</organism>
<proteinExistence type="predicted"/>
<evidence type="ECO:0000313" key="1">
    <source>
        <dbReference type="EMBL" id="ETW00135.1"/>
    </source>
</evidence>
<dbReference type="AlphaFoldDB" id="A0A024U1N8"/>
<dbReference type="VEuPathDB" id="FungiDB:H310_07543"/>
<sequence>MFHDLGHGGTDHRRRLHHDRRTCVRLQIRVDEGARGQPLILRRRRHGSGIRTCQSARSVVVLLSSAEVLPVNTFQRGSTLERLGHECRIRRRLGRCRVELGRVSMWIMPRWVVVVSYVVVMEVPLLIHDRHVRRQNAVPCDAAHVVGRFG</sequence>
<protein>
    <submittedName>
        <fullName evidence="1">Uncharacterized protein</fullName>
    </submittedName>
</protein>
<dbReference type="RefSeq" id="XP_008871160.1">
    <property type="nucleotide sequence ID" value="XM_008872938.1"/>
</dbReference>
<accession>A0A024U1N8</accession>
<reference evidence="1" key="1">
    <citation type="submission" date="2013-12" db="EMBL/GenBank/DDBJ databases">
        <title>The Genome Sequence of Aphanomyces invadans NJM9701.</title>
        <authorList>
            <consortium name="The Broad Institute Genomics Platform"/>
            <person name="Russ C."/>
            <person name="Tyler B."/>
            <person name="van West P."/>
            <person name="Dieguez-Uribeondo J."/>
            <person name="Young S.K."/>
            <person name="Zeng Q."/>
            <person name="Gargeya S."/>
            <person name="Fitzgerald M."/>
            <person name="Abouelleil A."/>
            <person name="Alvarado L."/>
            <person name="Chapman S.B."/>
            <person name="Gainer-Dewar J."/>
            <person name="Goldberg J."/>
            <person name="Griggs A."/>
            <person name="Gujja S."/>
            <person name="Hansen M."/>
            <person name="Howarth C."/>
            <person name="Imamovic A."/>
            <person name="Ireland A."/>
            <person name="Larimer J."/>
            <person name="McCowan C."/>
            <person name="Murphy C."/>
            <person name="Pearson M."/>
            <person name="Poon T.W."/>
            <person name="Priest M."/>
            <person name="Roberts A."/>
            <person name="Saif S."/>
            <person name="Shea T."/>
            <person name="Sykes S."/>
            <person name="Wortman J."/>
            <person name="Nusbaum C."/>
            <person name="Birren B."/>
        </authorList>
    </citation>
    <scope>NUCLEOTIDE SEQUENCE [LARGE SCALE GENOMIC DNA]</scope>
    <source>
        <strain evidence="1">NJM9701</strain>
    </source>
</reference>
<name>A0A024U1N8_9STRA</name>
<dbReference type="EMBL" id="KI913965">
    <property type="protein sequence ID" value="ETW00135.1"/>
    <property type="molecule type" value="Genomic_DNA"/>
</dbReference>
<gene>
    <name evidence="1" type="ORF">H310_07543</name>
</gene>